<dbReference type="Proteomes" id="UP000054498">
    <property type="component" value="Unassembled WGS sequence"/>
</dbReference>
<keyword evidence="2" id="KW-1185">Reference proteome</keyword>
<accession>A0A0D2M2E7</accession>
<dbReference type="EMBL" id="KK102414">
    <property type="protein sequence ID" value="KIY97824.1"/>
    <property type="molecule type" value="Genomic_DNA"/>
</dbReference>
<dbReference type="KEGG" id="mng:MNEG_10136"/>
<sequence length="122" mass="11485">MGLQQQAKAFATAAQGSGGGGGGGGAAVLGRQPVEVGADLAARLAEPWAELLLHDGFAALREALLARGEGGGGAAAGGADGLGAVAAAVVQVVGGAPAGEMAGLRGRLYEGRQKLAVAAGGQ</sequence>
<dbReference type="GeneID" id="25727268"/>
<name>A0A0D2M2E7_9CHLO</name>
<evidence type="ECO:0000313" key="2">
    <source>
        <dbReference type="Proteomes" id="UP000054498"/>
    </source>
</evidence>
<dbReference type="RefSeq" id="XP_013896844.1">
    <property type="nucleotide sequence ID" value="XM_014041390.1"/>
</dbReference>
<dbReference type="AlphaFoldDB" id="A0A0D2M2E7"/>
<evidence type="ECO:0000313" key="1">
    <source>
        <dbReference type="EMBL" id="KIY97824.1"/>
    </source>
</evidence>
<reference evidence="1 2" key="1">
    <citation type="journal article" date="2013" name="BMC Genomics">
        <title>Reconstruction of the lipid metabolism for the microalga Monoraphidium neglectum from its genome sequence reveals characteristics suitable for biofuel production.</title>
        <authorList>
            <person name="Bogen C."/>
            <person name="Al-Dilaimi A."/>
            <person name="Albersmeier A."/>
            <person name="Wichmann J."/>
            <person name="Grundmann M."/>
            <person name="Rupp O."/>
            <person name="Lauersen K.J."/>
            <person name="Blifernez-Klassen O."/>
            <person name="Kalinowski J."/>
            <person name="Goesmann A."/>
            <person name="Mussgnug J.H."/>
            <person name="Kruse O."/>
        </authorList>
    </citation>
    <scope>NUCLEOTIDE SEQUENCE [LARGE SCALE GENOMIC DNA]</scope>
    <source>
        <strain evidence="1 2">SAG 48.87</strain>
    </source>
</reference>
<proteinExistence type="predicted"/>
<organism evidence="1 2">
    <name type="scientific">Monoraphidium neglectum</name>
    <dbReference type="NCBI Taxonomy" id="145388"/>
    <lineage>
        <taxon>Eukaryota</taxon>
        <taxon>Viridiplantae</taxon>
        <taxon>Chlorophyta</taxon>
        <taxon>core chlorophytes</taxon>
        <taxon>Chlorophyceae</taxon>
        <taxon>CS clade</taxon>
        <taxon>Sphaeropleales</taxon>
        <taxon>Selenastraceae</taxon>
        <taxon>Monoraphidium</taxon>
    </lineage>
</organism>
<gene>
    <name evidence="1" type="ORF">MNEG_10136</name>
</gene>
<protein>
    <submittedName>
        <fullName evidence="1">Uncharacterized protein</fullName>
    </submittedName>
</protein>